<name>A0A3S0VBW4_9GAMM</name>
<dbReference type="RefSeq" id="WP_126953792.1">
    <property type="nucleotide sequence ID" value="NZ_RZGR01000001.1"/>
</dbReference>
<accession>A0A3S0VBW4</accession>
<dbReference type="EMBL" id="RZGR01000001">
    <property type="protein sequence ID" value="RUQ91531.1"/>
    <property type="molecule type" value="Genomic_DNA"/>
</dbReference>
<comment type="caution">
    <text evidence="1">The sequence shown here is derived from an EMBL/GenBank/DDBJ whole genome shotgun (WGS) entry which is preliminary data.</text>
</comment>
<gene>
    <name evidence="1" type="ORF">EKM59_00280</name>
</gene>
<protein>
    <submittedName>
        <fullName evidence="1">Uncharacterized protein</fullName>
    </submittedName>
</protein>
<dbReference type="Proteomes" id="UP000288012">
    <property type="component" value="Unassembled WGS sequence"/>
</dbReference>
<sequence length="101" mass="11434">MTIAEKNNPLENPLTGEDYAEAMNFIGQNLLSSLAQSIENLPAELRNRQVVFQGLSAFLTNIIYKQSPTNQTFCNEMLDDLAKLIRQQLNEIYQPQPSAFN</sequence>
<reference evidence="1 2" key="1">
    <citation type="submission" date="2018-12" db="EMBL/GenBank/DDBJ databases">
        <title>Legionella sp,whole genome shotgun sequence.</title>
        <authorList>
            <person name="Wu H."/>
        </authorList>
    </citation>
    <scope>NUCLEOTIDE SEQUENCE [LARGE SCALE GENOMIC DNA]</scope>
    <source>
        <strain evidence="2">km714</strain>
    </source>
</reference>
<dbReference type="AlphaFoldDB" id="A0A3S0VBW4"/>
<proteinExistence type="predicted"/>
<organism evidence="1 2">
    <name type="scientific">Legionella septentrionalis</name>
    <dbReference type="NCBI Taxonomy" id="2498109"/>
    <lineage>
        <taxon>Bacteria</taxon>
        <taxon>Pseudomonadati</taxon>
        <taxon>Pseudomonadota</taxon>
        <taxon>Gammaproteobacteria</taxon>
        <taxon>Legionellales</taxon>
        <taxon>Legionellaceae</taxon>
        <taxon>Legionella</taxon>
    </lineage>
</organism>
<evidence type="ECO:0000313" key="1">
    <source>
        <dbReference type="EMBL" id="RUQ91531.1"/>
    </source>
</evidence>
<evidence type="ECO:0000313" key="2">
    <source>
        <dbReference type="Proteomes" id="UP000288012"/>
    </source>
</evidence>
<keyword evidence="2" id="KW-1185">Reference proteome</keyword>
<dbReference type="OrthoDB" id="5638682at2"/>